<evidence type="ECO:0000313" key="9">
    <source>
        <dbReference type="EMBL" id="GAA4510911.1"/>
    </source>
</evidence>
<dbReference type="PANTHER" id="PTHR43289:SF34">
    <property type="entry name" value="SERINE_THREONINE-PROTEIN KINASE YBDM-RELATED"/>
    <property type="match status" value="1"/>
</dbReference>
<keyword evidence="7" id="KW-0472">Membrane</keyword>
<dbReference type="SMART" id="SM00220">
    <property type="entry name" value="S_TKc"/>
    <property type="match status" value="1"/>
</dbReference>
<evidence type="ECO:0000256" key="3">
    <source>
        <dbReference type="ARBA" id="ARBA00022777"/>
    </source>
</evidence>
<evidence type="ECO:0000256" key="4">
    <source>
        <dbReference type="ARBA" id="ARBA00022840"/>
    </source>
</evidence>
<feature type="binding site" evidence="5">
    <location>
        <position position="69"/>
    </location>
    <ligand>
        <name>ATP</name>
        <dbReference type="ChEBI" id="CHEBI:30616"/>
    </ligand>
</feature>
<proteinExistence type="predicted"/>
<feature type="transmembrane region" description="Helical" evidence="7">
    <location>
        <begin position="418"/>
        <end position="438"/>
    </location>
</feature>
<dbReference type="InterPro" id="IPR017441">
    <property type="entry name" value="Protein_kinase_ATP_BS"/>
</dbReference>
<dbReference type="Gene3D" id="3.30.200.20">
    <property type="entry name" value="Phosphorylase Kinase, domain 1"/>
    <property type="match status" value="1"/>
</dbReference>
<keyword evidence="7" id="KW-0812">Transmembrane</keyword>
<dbReference type="SUPFAM" id="SSF56112">
    <property type="entry name" value="Protein kinase-like (PK-like)"/>
    <property type="match status" value="1"/>
</dbReference>
<dbReference type="Gene3D" id="1.10.510.10">
    <property type="entry name" value="Transferase(Phosphotransferase) domain 1"/>
    <property type="match status" value="1"/>
</dbReference>
<evidence type="ECO:0000256" key="2">
    <source>
        <dbReference type="ARBA" id="ARBA00022741"/>
    </source>
</evidence>
<dbReference type="InterPro" id="IPR011009">
    <property type="entry name" value="Kinase-like_dom_sf"/>
</dbReference>
<dbReference type="Proteomes" id="UP001500503">
    <property type="component" value="Unassembled WGS sequence"/>
</dbReference>
<dbReference type="PROSITE" id="PS50011">
    <property type="entry name" value="PROTEIN_KINASE_DOM"/>
    <property type="match status" value="1"/>
</dbReference>
<feature type="transmembrane region" description="Helical" evidence="7">
    <location>
        <begin position="386"/>
        <end position="406"/>
    </location>
</feature>
<accession>A0ABP8QUU3</accession>
<feature type="region of interest" description="Disordered" evidence="6">
    <location>
        <begin position="1"/>
        <end position="36"/>
    </location>
</feature>
<dbReference type="PROSITE" id="PS00108">
    <property type="entry name" value="PROTEIN_KINASE_ST"/>
    <property type="match status" value="1"/>
</dbReference>
<keyword evidence="3" id="KW-0418">Kinase</keyword>
<feature type="compositionally biased region" description="Pro residues" evidence="6">
    <location>
        <begin position="1"/>
        <end position="11"/>
    </location>
</feature>
<dbReference type="Pfam" id="PF00069">
    <property type="entry name" value="Pkinase"/>
    <property type="match status" value="1"/>
</dbReference>
<dbReference type="InterPro" id="IPR008271">
    <property type="entry name" value="Ser/Thr_kinase_AS"/>
</dbReference>
<organism evidence="9 10">
    <name type="scientific">Actinoallomurus oryzae</name>
    <dbReference type="NCBI Taxonomy" id="502180"/>
    <lineage>
        <taxon>Bacteria</taxon>
        <taxon>Bacillati</taxon>
        <taxon>Actinomycetota</taxon>
        <taxon>Actinomycetes</taxon>
        <taxon>Streptosporangiales</taxon>
        <taxon>Thermomonosporaceae</taxon>
        <taxon>Actinoallomurus</taxon>
    </lineage>
</organism>
<feature type="region of interest" description="Disordered" evidence="6">
    <location>
        <begin position="290"/>
        <end position="331"/>
    </location>
</feature>
<evidence type="ECO:0000256" key="5">
    <source>
        <dbReference type="PROSITE-ProRule" id="PRU10141"/>
    </source>
</evidence>
<feature type="domain" description="Protein kinase" evidence="8">
    <location>
        <begin position="41"/>
        <end position="301"/>
    </location>
</feature>
<evidence type="ECO:0000313" key="10">
    <source>
        <dbReference type="Proteomes" id="UP001500503"/>
    </source>
</evidence>
<evidence type="ECO:0000256" key="7">
    <source>
        <dbReference type="SAM" id="Phobius"/>
    </source>
</evidence>
<dbReference type="PANTHER" id="PTHR43289">
    <property type="entry name" value="MITOGEN-ACTIVATED PROTEIN KINASE KINASE KINASE 20-RELATED"/>
    <property type="match status" value="1"/>
</dbReference>
<keyword evidence="10" id="KW-1185">Reference proteome</keyword>
<keyword evidence="7" id="KW-1133">Transmembrane helix</keyword>
<dbReference type="CDD" id="cd14014">
    <property type="entry name" value="STKc_PknB_like"/>
    <property type="match status" value="1"/>
</dbReference>
<protein>
    <recommendedName>
        <fullName evidence="8">Protein kinase domain-containing protein</fullName>
    </recommendedName>
</protein>
<evidence type="ECO:0000256" key="1">
    <source>
        <dbReference type="ARBA" id="ARBA00022679"/>
    </source>
</evidence>
<keyword evidence="2 5" id="KW-0547">Nucleotide-binding</keyword>
<gene>
    <name evidence="9" type="ORF">GCM10023191_074240</name>
</gene>
<keyword evidence="1" id="KW-0808">Transferase</keyword>
<sequence>MSQPPHSPSEVPPAIGQVGWPTAPPPRRGLGAGDPTEVGPYRLDAVLGEGGMGRVYLAHTLAGSAVAVKVVHREYAADPAFRKRFEFEVTTARRVQGLYTAPVIDADIQAGEPWLATAYIPGPSLQYAVTEHGPLSVEATLSLVAKVAEALQSIHAAGVIHRDLKPSNIILTAEGPKVIDFGIARAVDVTSITGTGIQPGTPAYMAPEYIDGKTVTPAADVFALGLVANFAVTGELAFGGGSAPIVIRRIVEQEPNLDGCPEPIRTITAACLSKDPRRRPTPAEVIQECRQTTDTPSPPWPQPATPTAGPVPGVSTTSAIHTKRHTGPPWPNTPPRSFPAPGPVALPPSVRAAFALSLVGAAMVVVDAVMRVLMAVGVGAGVGTTAGVVVGGVGTLAEAGVWTWIAVKFRAGRNWARITGTVLSIVAFASVFSTIGFFMSSSGKVTAVNVAAVLMDLVTVVIGLISVALLWSRSSATHFTRLPPYPGQASPYGAHIGQRPYDGQRY</sequence>
<keyword evidence="4 5" id="KW-0067">ATP-binding</keyword>
<dbReference type="EMBL" id="BAABHF010000046">
    <property type="protein sequence ID" value="GAA4510911.1"/>
    <property type="molecule type" value="Genomic_DNA"/>
</dbReference>
<feature type="transmembrane region" description="Helical" evidence="7">
    <location>
        <begin position="450"/>
        <end position="471"/>
    </location>
</feature>
<dbReference type="PROSITE" id="PS00107">
    <property type="entry name" value="PROTEIN_KINASE_ATP"/>
    <property type="match status" value="1"/>
</dbReference>
<comment type="caution">
    <text evidence="9">The sequence shown here is derived from an EMBL/GenBank/DDBJ whole genome shotgun (WGS) entry which is preliminary data.</text>
</comment>
<evidence type="ECO:0000259" key="8">
    <source>
        <dbReference type="PROSITE" id="PS50011"/>
    </source>
</evidence>
<evidence type="ECO:0000256" key="6">
    <source>
        <dbReference type="SAM" id="MobiDB-lite"/>
    </source>
</evidence>
<dbReference type="InterPro" id="IPR000719">
    <property type="entry name" value="Prot_kinase_dom"/>
</dbReference>
<reference evidence="10" key="1">
    <citation type="journal article" date="2019" name="Int. J. Syst. Evol. Microbiol.">
        <title>The Global Catalogue of Microorganisms (GCM) 10K type strain sequencing project: providing services to taxonomists for standard genome sequencing and annotation.</title>
        <authorList>
            <consortium name="The Broad Institute Genomics Platform"/>
            <consortium name="The Broad Institute Genome Sequencing Center for Infectious Disease"/>
            <person name="Wu L."/>
            <person name="Ma J."/>
        </authorList>
    </citation>
    <scope>NUCLEOTIDE SEQUENCE [LARGE SCALE GENOMIC DNA]</scope>
    <source>
        <strain evidence="10">JCM 17933</strain>
    </source>
</reference>
<name>A0ABP8QUU3_9ACTN</name>